<feature type="transmembrane region" description="Helical" evidence="7">
    <location>
        <begin position="85"/>
        <end position="103"/>
    </location>
</feature>
<feature type="transmembrane region" description="Helical" evidence="7">
    <location>
        <begin position="287"/>
        <end position="308"/>
    </location>
</feature>
<dbReference type="InterPro" id="IPR020846">
    <property type="entry name" value="MFS_dom"/>
</dbReference>
<comment type="caution">
    <text evidence="9">The sequence shown here is derived from an EMBL/GenBank/DDBJ whole genome shotgun (WGS) entry which is preliminary data.</text>
</comment>
<dbReference type="InterPro" id="IPR005829">
    <property type="entry name" value="Sugar_transporter_CS"/>
</dbReference>
<accession>A0A3M7HYY6</accession>
<dbReference type="GO" id="GO:0022857">
    <property type="term" value="F:transmembrane transporter activity"/>
    <property type="evidence" value="ECO:0007669"/>
    <property type="project" value="InterPro"/>
</dbReference>
<feature type="domain" description="Major facilitator superfamily (MFS) profile" evidence="8">
    <location>
        <begin position="1"/>
        <end position="443"/>
    </location>
</feature>
<dbReference type="GO" id="GO:0015798">
    <property type="term" value="P:myo-inositol transport"/>
    <property type="evidence" value="ECO:0007669"/>
    <property type="project" value="UniProtKB-ARBA"/>
</dbReference>
<evidence type="ECO:0000256" key="1">
    <source>
        <dbReference type="ARBA" id="ARBA00004141"/>
    </source>
</evidence>
<dbReference type="EMBL" id="QWIQ01000003">
    <property type="protein sequence ID" value="RMZ18474.1"/>
    <property type="molecule type" value="Genomic_DNA"/>
</dbReference>
<dbReference type="GO" id="GO:0016020">
    <property type="term" value="C:membrane"/>
    <property type="evidence" value="ECO:0007669"/>
    <property type="project" value="UniProtKB-SubCell"/>
</dbReference>
<dbReference type="InterPro" id="IPR036259">
    <property type="entry name" value="MFS_trans_sf"/>
</dbReference>
<dbReference type="InterPro" id="IPR005828">
    <property type="entry name" value="MFS_sugar_transport-like"/>
</dbReference>
<dbReference type="GO" id="GO:0015791">
    <property type="term" value="P:polyol transmembrane transport"/>
    <property type="evidence" value="ECO:0007669"/>
    <property type="project" value="UniProtKB-ARBA"/>
</dbReference>
<name>A0A3M7HYY6_HORWE</name>
<dbReference type="InterPro" id="IPR050814">
    <property type="entry name" value="Myo-inositol_Transporter"/>
</dbReference>
<evidence type="ECO:0000256" key="7">
    <source>
        <dbReference type="SAM" id="Phobius"/>
    </source>
</evidence>
<protein>
    <recommendedName>
        <fullName evidence="8">Major facilitator superfamily (MFS) profile domain-containing protein</fullName>
    </recommendedName>
</protein>
<evidence type="ECO:0000313" key="9">
    <source>
        <dbReference type="EMBL" id="RMZ18474.1"/>
    </source>
</evidence>
<dbReference type="Pfam" id="PF00083">
    <property type="entry name" value="Sugar_tr"/>
    <property type="match status" value="2"/>
</dbReference>
<dbReference type="PROSITE" id="PS50850">
    <property type="entry name" value="MFS"/>
    <property type="match status" value="1"/>
</dbReference>
<feature type="transmembrane region" description="Helical" evidence="7">
    <location>
        <begin position="218"/>
        <end position="242"/>
    </location>
</feature>
<sequence length="521" mass="57798">MADVFSAGWISDPVNHYLGRRGTIFVGAIFSLLAPIGSACTQHWGELVACRILLGIGMGLKEVTVPVFSAENAPTMVRGGLVMSWQLWTAFGIFLGTSANLAVFRTGSIAWRLQLGSAFIPAVPLVLGIYFCPEYALHTITKLYLKKGKVLSAFKSLCRLRNTPLQAARDVYYIQAQLDQEKGMIEESGLAKTDNFVNRCIELFTIPRVRRATQASGIVMIAQQMCGINIIAFYSATIFSAAGFSTRDSLLVSWGFGLTNFVFAWPAVYTVCRYGRGKIDTFGRRGLLIFTFPNMAWSLLTAGLCFLIDDSSTAHIALVALFVFIFVRIVLRLRCQAGNADTAQAAFYSPGEGPVPFTYSAEVFPLSHREVGMSWAVATNNFWAAILSMSLPRMLAAFTPTGTLYVFQLTLMTACLLTNISGFYAGLNVLAFFMILFFLPETKQRTLEELDYVFGVSTRKHAAFELNEQIPWWFGKWILRRKGLPEPQLYHFQDAGINTAFKPSFEKAHLAQDDVSDIEQA</sequence>
<dbReference type="InterPro" id="IPR003663">
    <property type="entry name" value="Sugar/inositol_transpt"/>
</dbReference>
<feature type="transmembrane region" description="Helical" evidence="7">
    <location>
        <begin position="314"/>
        <end position="331"/>
    </location>
</feature>
<keyword evidence="4 7" id="KW-0812">Transmembrane</keyword>
<comment type="subcellular location">
    <subcellularLocation>
        <location evidence="1">Membrane</location>
        <topology evidence="1">Multi-pass membrane protein</topology>
    </subcellularLocation>
</comment>
<evidence type="ECO:0000256" key="6">
    <source>
        <dbReference type="ARBA" id="ARBA00023136"/>
    </source>
</evidence>
<dbReference type="PANTHER" id="PTHR48020:SF14">
    <property type="entry name" value="SUGAR TRANSPORTER, PUTATIVE-RELATED"/>
    <property type="match status" value="1"/>
</dbReference>
<dbReference type="PROSITE" id="PS00217">
    <property type="entry name" value="SUGAR_TRANSPORT_2"/>
    <property type="match status" value="1"/>
</dbReference>
<proteinExistence type="inferred from homology"/>
<dbReference type="Gene3D" id="1.20.1250.20">
    <property type="entry name" value="MFS general substrate transporter like domains"/>
    <property type="match status" value="1"/>
</dbReference>
<dbReference type="PRINTS" id="PR00171">
    <property type="entry name" value="SUGRTRNSPORT"/>
</dbReference>
<dbReference type="Proteomes" id="UP000281468">
    <property type="component" value="Unassembled WGS sequence"/>
</dbReference>
<keyword evidence="3" id="KW-0813">Transport</keyword>
<evidence type="ECO:0000256" key="2">
    <source>
        <dbReference type="ARBA" id="ARBA00010992"/>
    </source>
</evidence>
<gene>
    <name evidence="9" type="ORF">D0862_00307</name>
</gene>
<evidence type="ECO:0000259" key="8">
    <source>
        <dbReference type="PROSITE" id="PS50850"/>
    </source>
</evidence>
<feature type="transmembrane region" description="Helical" evidence="7">
    <location>
        <begin position="254"/>
        <end position="275"/>
    </location>
</feature>
<comment type="similarity">
    <text evidence="2">Belongs to the major facilitator superfamily. Sugar transporter (TC 2.A.1.1) family.</text>
</comment>
<keyword evidence="5 7" id="KW-1133">Transmembrane helix</keyword>
<evidence type="ECO:0000256" key="5">
    <source>
        <dbReference type="ARBA" id="ARBA00022989"/>
    </source>
</evidence>
<evidence type="ECO:0000256" key="3">
    <source>
        <dbReference type="ARBA" id="ARBA00022448"/>
    </source>
</evidence>
<feature type="transmembrane region" description="Helical" evidence="7">
    <location>
        <begin position="420"/>
        <end position="439"/>
    </location>
</feature>
<dbReference type="PANTHER" id="PTHR48020">
    <property type="entry name" value="PROTON MYO-INOSITOL COTRANSPORTER"/>
    <property type="match status" value="1"/>
</dbReference>
<dbReference type="SUPFAM" id="SSF103473">
    <property type="entry name" value="MFS general substrate transporter"/>
    <property type="match status" value="1"/>
</dbReference>
<dbReference type="AlphaFoldDB" id="A0A3M7HYY6"/>
<keyword evidence="6 7" id="KW-0472">Membrane</keyword>
<evidence type="ECO:0000256" key="4">
    <source>
        <dbReference type="ARBA" id="ARBA00022692"/>
    </source>
</evidence>
<organism evidence="9 10">
    <name type="scientific">Hortaea werneckii</name>
    <name type="common">Black yeast</name>
    <name type="synonym">Cladosporium werneckii</name>
    <dbReference type="NCBI Taxonomy" id="91943"/>
    <lineage>
        <taxon>Eukaryota</taxon>
        <taxon>Fungi</taxon>
        <taxon>Dikarya</taxon>
        <taxon>Ascomycota</taxon>
        <taxon>Pezizomycotina</taxon>
        <taxon>Dothideomycetes</taxon>
        <taxon>Dothideomycetidae</taxon>
        <taxon>Mycosphaerellales</taxon>
        <taxon>Teratosphaeriaceae</taxon>
        <taxon>Hortaea</taxon>
    </lineage>
</organism>
<evidence type="ECO:0000313" key="10">
    <source>
        <dbReference type="Proteomes" id="UP000281468"/>
    </source>
</evidence>
<reference evidence="9 10" key="1">
    <citation type="journal article" date="2018" name="BMC Genomics">
        <title>Genomic evidence for intraspecific hybridization in a clonal and extremely halotolerant yeast.</title>
        <authorList>
            <person name="Gostincar C."/>
            <person name="Stajich J.E."/>
            <person name="Zupancic J."/>
            <person name="Zalar P."/>
            <person name="Gunde-Cimerman N."/>
        </authorList>
    </citation>
    <scope>NUCLEOTIDE SEQUENCE [LARGE SCALE GENOMIC DNA]</scope>
    <source>
        <strain evidence="9 10">EXF-171</strain>
    </source>
</reference>